<proteinExistence type="predicted"/>
<dbReference type="Pfam" id="PF03017">
    <property type="entry name" value="Transposase_23"/>
    <property type="match status" value="1"/>
</dbReference>
<dbReference type="InterPro" id="IPR004264">
    <property type="entry name" value="Transposase_23"/>
</dbReference>
<dbReference type="AlphaFoldDB" id="A0A4U6TIP1"/>
<feature type="region of interest" description="Disordered" evidence="1">
    <location>
        <begin position="21"/>
        <end position="69"/>
    </location>
</feature>
<evidence type="ECO:0000313" key="3">
    <source>
        <dbReference type="EMBL" id="TKW00763.1"/>
    </source>
</evidence>
<dbReference type="EMBL" id="CM016559">
    <property type="protein sequence ID" value="TKW00763.1"/>
    <property type="molecule type" value="Genomic_DNA"/>
</dbReference>
<feature type="compositionally biased region" description="Polar residues" evidence="1">
    <location>
        <begin position="45"/>
        <end position="65"/>
    </location>
</feature>
<dbReference type="Gramene" id="TKW00763">
    <property type="protein sequence ID" value="TKW00763"/>
    <property type="gene ID" value="SEVIR_8G132900v2"/>
</dbReference>
<evidence type="ECO:0000259" key="2">
    <source>
        <dbReference type="Pfam" id="PF03017"/>
    </source>
</evidence>
<evidence type="ECO:0000256" key="1">
    <source>
        <dbReference type="SAM" id="MobiDB-lite"/>
    </source>
</evidence>
<sequence length="247" mass="27215">MLKKFPEEDFIKEMVADLHDDEDGLLEPESHRDHNPAHSLGNVHCPTNEQETSTQDRTSSPSEQTVAKEAHIQSSIHEGNGNAATDFSEEPILTNMRTRRVKAPSLCRSESSRYPVHLLSLRNKGRIVANAKLVTTDAKRDIGGSVLGKEYVGVYVEGLENVDSRNKGDELIPRLIYDIRTLIDAIGYVIAWPRSHVKKATSTNLKKPGDVTFQGRSEAAMERGARTGNEAYALLSCAAVRPNAGKV</sequence>
<feature type="domain" description="Transposase Tnp1/En/Spm-like" evidence="2">
    <location>
        <begin position="116"/>
        <end position="186"/>
    </location>
</feature>
<protein>
    <recommendedName>
        <fullName evidence="2">Transposase Tnp1/En/Spm-like domain-containing protein</fullName>
    </recommendedName>
</protein>
<dbReference type="Proteomes" id="UP000298652">
    <property type="component" value="Chromosome 8"/>
</dbReference>
<name>A0A4U6TIP1_SETVI</name>
<keyword evidence="4" id="KW-1185">Reference proteome</keyword>
<organism evidence="3 4">
    <name type="scientific">Setaria viridis</name>
    <name type="common">Green bristlegrass</name>
    <name type="synonym">Setaria italica subsp. viridis</name>
    <dbReference type="NCBI Taxonomy" id="4556"/>
    <lineage>
        <taxon>Eukaryota</taxon>
        <taxon>Viridiplantae</taxon>
        <taxon>Streptophyta</taxon>
        <taxon>Embryophyta</taxon>
        <taxon>Tracheophyta</taxon>
        <taxon>Spermatophyta</taxon>
        <taxon>Magnoliopsida</taxon>
        <taxon>Liliopsida</taxon>
        <taxon>Poales</taxon>
        <taxon>Poaceae</taxon>
        <taxon>PACMAD clade</taxon>
        <taxon>Panicoideae</taxon>
        <taxon>Panicodae</taxon>
        <taxon>Paniceae</taxon>
        <taxon>Cenchrinae</taxon>
        <taxon>Setaria</taxon>
    </lineage>
</organism>
<accession>A0A4U6TIP1</accession>
<gene>
    <name evidence="3" type="ORF">SEVIR_8G132900v2</name>
</gene>
<evidence type="ECO:0000313" key="4">
    <source>
        <dbReference type="Proteomes" id="UP000298652"/>
    </source>
</evidence>
<reference evidence="3" key="1">
    <citation type="submission" date="2019-03" db="EMBL/GenBank/DDBJ databases">
        <title>WGS assembly of Setaria viridis.</title>
        <authorList>
            <person name="Huang P."/>
            <person name="Jenkins J."/>
            <person name="Grimwood J."/>
            <person name="Barry K."/>
            <person name="Healey A."/>
            <person name="Mamidi S."/>
            <person name="Sreedasyam A."/>
            <person name="Shu S."/>
            <person name="Feldman M."/>
            <person name="Wu J."/>
            <person name="Yu Y."/>
            <person name="Chen C."/>
            <person name="Johnson J."/>
            <person name="Rokhsar D."/>
            <person name="Baxter I."/>
            <person name="Schmutz J."/>
            <person name="Brutnell T."/>
            <person name="Kellogg E."/>
        </authorList>
    </citation>
    <scope>NUCLEOTIDE SEQUENCE [LARGE SCALE GENOMIC DNA]</scope>
</reference>